<dbReference type="GO" id="GO:0055085">
    <property type="term" value="P:transmembrane transport"/>
    <property type="evidence" value="ECO:0007669"/>
    <property type="project" value="InterPro"/>
</dbReference>
<accession>A0A0H3HBH7</accession>
<sequence>MRHINRYPRQGMRLTLMLLPFVLMIAAWFIGSAVRLEANPQDKLLPGLSQMIAAIDRMAFTPDKRSGEYLLWADTLISMSRLLIGLALSSLIGLGIGIAAGVFPMYRAALSPLMTVVSMIPPLAILPVLFIVFGLDELSKVMLIVIGITPMLARDLEQRAREIPAELFIKAQTLGANSWTVVLRVVLPQLLSRLITSLRLLLGSAWLFLISAEAISATAGLGYRIFLVRRYMAMDVIIPYVIWITLLAWLMDLALRQLHKACFPWAKGGRA</sequence>
<dbReference type="Proteomes" id="UP000007843">
    <property type="component" value="Chromosome"/>
</dbReference>
<dbReference type="GO" id="GO:0005886">
    <property type="term" value="C:plasma membrane"/>
    <property type="evidence" value="ECO:0007669"/>
    <property type="project" value="UniProtKB-SubCell"/>
</dbReference>
<evidence type="ECO:0000256" key="5">
    <source>
        <dbReference type="ARBA" id="ARBA00022692"/>
    </source>
</evidence>
<evidence type="ECO:0000313" key="10">
    <source>
        <dbReference type="EMBL" id="AEX05774.1"/>
    </source>
</evidence>
<evidence type="ECO:0000256" key="3">
    <source>
        <dbReference type="ARBA" id="ARBA00022475"/>
    </source>
</evidence>
<dbReference type="CDD" id="cd06261">
    <property type="entry name" value="TM_PBP2"/>
    <property type="match status" value="1"/>
</dbReference>
<feature type="transmembrane region" description="Helical" evidence="8">
    <location>
        <begin position="81"/>
        <end position="103"/>
    </location>
</feature>
<dbReference type="PATRIC" id="fig|1006551.4.peg.4057"/>
<dbReference type="InterPro" id="IPR035906">
    <property type="entry name" value="MetI-like_sf"/>
</dbReference>
<dbReference type="PANTHER" id="PTHR30151:SF0">
    <property type="entry name" value="ABC TRANSPORTER PERMEASE PROTEIN MJ0413-RELATED"/>
    <property type="match status" value="1"/>
</dbReference>
<dbReference type="AlphaFoldDB" id="A0A0H3HBH7"/>
<keyword evidence="5 8" id="KW-0812">Transmembrane</keyword>
<name>A0A0H3HBH7_KLEM8</name>
<feature type="transmembrane region" description="Helical" evidence="8">
    <location>
        <begin position="200"/>
        <end position="225"/>
    </location>
</feature>
<evidence type="ECO:0000259" key="9">
    <source>
        <dbReference type="PROSITE" id="PS50928"/>
    </source>
</evidence>
<proteinExistence type="inferred from homology"/>
<feature type="transmembrane region" description="Helical" evidence="8">
    <location>
        <begin position="109"/>
        <end position="133"/>
    </location>
</feature>
<evidence type="ECO:0000256" key="4">
    <source>
        <dbReference type="ARBA" id="ARBA00022519"/>
    </source>
</evidence>
<gene>
    <name evidence="10" type="ordered locus">KOX_20260</name>
</gene>
<keyword evidence="3" id="KW-1003">Cell membrane</keyword>
<dbReference type="PANTHER" id="PTHR30151">
    <property type="entry name" value="ALKANE SULFONATE ABC TRANSPORTER-RELATED, MEMBRANE SUBUNIT"/>
    <property type="match status" value="1"/>
</dbReference>
<dbReference type="PROSITE" id="PS50928">
    <property type="entry name" value="ABC_TM1"/>
    <property type="match status" value="1"/>
</dbReference>
<dbReference type="Pfam" id="PF00528">
    <property type="entry name" value="BPD_transp_1"/>
    <property type="match status" value="1"/>
</dbReference>
<dbReference type="EMBL" id="CP003218">
    <property type="protein sequence ID" value="AEX05774.1"/>
    <property type="molecule type" value="Genomic_DNA"/>
</dbReference>
<dbReference type="InterPro" id="IPR000515">
    <property type="entry name" value="MetI-like"/>
</dbReference>
<feature type="domain" description="ABC transmembrane type-1" evidence="9">
    <location>
        <begin position="75"/>
        <end position="259"/>
    </location>
</feature>
<keyword evidence="2 8" id="KW-0813">Transport</keyword>
<keyword evidence="7 8" id="KW-0472">Membrane</keyword>
<dbReference type="KEGG" id="kox:KOX_20260"/>
<dbReference type="RefSeq" id="WP_014229321.1">
    <property type="nucleotide sequence ID" value="NC_016612.1"/>
</dbReference>
<reference evidence="10 11" key="1">
    <citation type="journal article" date="2012" name="J. Bacteriol.">
        <title>Complete genome sequence of Klebsiella oxytoca KCTC 1686, used in production of 2,3-butanediol.</title>
        <authorList>
            <person name="Shin S.H."/>
            <person name="Kim S."/>
            <person name="Kim J.Y."/>
            <person name="Lee S."/>
            <person name="Um Y."/>
            <person name="Oh M.K."/>
            <person name="Kim Y.R."/>
            <person name="Lee J."/>
            <person name="Yang K.S."/>
        </authorList>
    </citation>
    <scope>NUCLEOTIDE SEQUENCE [LARGE SCALE GENOMIC DNA]</scope>
    <source>
        <strain evidence="11">ATCC 8724 / DSM 4798 / JCM 20051 / NBRC 3318 / NRRL B-199 / KCTC 1686</strain>
    </source>
</reference>
<evidence type="ECO:0000256" key="7">
    <source>
        <dbReference type="ARBA" id="ARBA00023136"/>
    </source>
</evidence>
<protein>
    <submittedName>
        <fullName evidence="10">Binding-protein-dependent transporters inner membrane component</fullName>
    </submittedName>
</protein>
<evidence type="ECO:0000256" key="2">
    <source>
        <dbReference type="ARBA" id="ARBA00022448"/>
    </source>
</evidence>
<evidence type="ECO:0000256" key="6">
    <source>
        <dbReference type="ARBA" id="ARBA00022989"/>
    </source>
</evidence>
<evidence type="ECO:0000313" key="11">
    <source>
        <dbReference type="Proteomes" id="UP000007843"/>
    </source>
</evidence>
<comment type="subcellular location">
    <subcellularLocation>
        <location evidence="1">Cell inner membrane</location>
        <topology evidence="1">Multi-pass membrane protein</topology>
    </subcellularLocation>
    <subcellularLocation>
        <location evidence="8">Cell membrane</location>
        <topology evidence="8">Multi-pass membrane protein</topology>
    </subcellularLocation>
</comment>
<feature type="transmembrane region" description="Helical" evidence="8">
    <location>
        <begin position="12"/>
        <end position="31"/>
    </location>
</feature>
<keyword evidence="6 8" id="KW-1133">Transmembrane helix</keyword>
<comment type="similarity">
    <text evidence="8">Belongs to the binding-protein-dependent transport system permease family.</text>
</comment>
<dbReference type="Gene3D" id="1.10.3720.10">
    <property type="entry name" value="MetI-like"/>
    <property type="match status" value="1"/>
</dbReference>
<dbReference type="SUPFAM" id="SSF161098">
    <property type="entry name" value="MetI-like"/>
    <property type="match status" value="1"/>
</dbReference>
<keyword evidence="4" id="KW-0997">Cell inner membrane</keyword>
<evidence type="ECO:0000256" key="8">
    <source>
        <dbReference type="RuleBase" id="RU363032"/>
    </source>
</evidence>
<dbReference type="HOGENOM" id="CLU_046113_1_0_6"/>
<organism evidence="10 11">
    <name type="scientific">Klebsiella michiganensis (strain ATCC 8724 / DSM 4798 / JCM 20051 / NBRC 3318 / NRRL B-199 / KCTC 1686 / BUCSAV 143 / CCM 1901)</name>
    <dbReference type="NCBI Taxonomy" id="1006551"/>
    <lineage>
        <taxon>Bacteria</taxon>
        <taxon>Pseudomonadati</taxon>
        <taxon>Pseudomonadota</taxon>
        <taxon>Gammaproteobacteria</taxon>
        <taxon>Enterobacterales</taxon>
        <taxon>Enterobacteriaceae</taxon>
        <taxon>Klebsiella/Raoultella group</taxon>
        <taxon>Klebsiella</taxon>
    </lineage>
</organism>
<evidence type="ECO:0000256" key="1">
    <source>
        <dbReference type="ARBA" id="ARBA00004429"/>
    </source>
</evidence>
<feature type="transmembrane region" description="Helical" evidence="8">
    <location>
        <begin position="231"/>
        <end position="250"/>
    </location>
</feature>